<proteinExistence type="predicted"/>
<evidence type="ECO:0000313" key="2">
    <source>
        <dbReference type="Proteomes" id="UP000823775"/>
    </source>
</evidence>
<evidence type="ECO:0000313" key="1">
    <source>
        <dbReference type="EMBL" id="MCD7449613.1"/>
    </source>
</evidence>
<keyword evidence="2" id="KW-1185">Reference proteome</keyword>
<gene>
    <name evidence="1" type="ORF">HAX54_000841</name>
</gene>
<organism evidence="1 2">
    <name type="scientific">Datura stramonium</name>
    <name type="common">Jimsonweed</name>
    <name type="synonym">Common thornapple</name>
    <dbReference type="NCBI Taxonomy" id="4076"/>
    <lineage>
        <taxon>Eukaryota</taxon>
        <taxon>Viridiplantae</taxon>
        <taxon>Streptophyta</taxon>
        <taxon>Embryophyta</taxon>
        <taxon>Tracheophyta</taxon>
        <taxon>Spermatophyta</taxon>
        <taxon>Magnoliopsida</taxon>
        <taxon>eudicotyledons</taxon>
        <taxon>Gunneridae</taxon>
        <taxon>Pentapetalae</taxon>
        <taxon>asterids</taxon>
        <taxon>lamiids</taxon>
        <taxon>Solanales</taxon>
        <taxon>Solanaceae</taxon>
        <taxon>Solanoideae</taxon>
        <taxon>Datureae</taxon>
        <taxon>Datura</taxon>
    </lineage>
</organism>
<dbReference type="Proteomes" id="UP000823775">
    <property type="component" value="Unassembled WGS sequence"/>
</dbReference>
<sequence length="76" mass="9173">MLFLLPLVHVTEKDRLRQPVKAELRAQEVTRELENTTRVFELHMEELCGSKKRYLSEIRNQPRGHNSDTWRQRLPF</sequence>
<protein>
    <submittedName>
        <fullName evidence="1">Uncharacterized protein</fullName>
    </submittedName>
</protein>
<comment type="caution">
    <text evidence="1">The sequence shown here is derived from an EMBL/GenBank/DDBJ whole genome shotgun (WGS) entry which is preliminary data.</text>
</comment>
<accession>A0ABS8RS19</accession>
<name>A0ABS8RS19_DATST</name>
<dbReference type="EMBL" id="JACEIK010000103">
    <property type="protein sequence ID" value="MCD7449613.1"/>
    <property type="molecule type" value="Genomic_DNA"/>
</dbReference>
<reference evidence="1 2" key="1">
    <citation type="journal article" date="2021" name="BMC Genomics">
        <title>Datura genome reveals duplications of psychoactive alkaloid biosynthetic genes and high mutation rate following tissue culture.</title>
        <authorList>
            <person name="Rajewski A."/>
            <person name="Carter-House D."/>
            <person name="Stajich J."/>
            <person name="Litt A."/>
        </authorList>
    </citation>
    <scope>NUCLEOTIDE SEQUENCE [LARGE SCALE GENOMIC DNA]</scope>
    <source>
        <strain evidence="1">AR-01</strain>
    </source>
</reference>